<dbReference type="InterPro" id="IPR051416">
    <property type="entry name" value="phD-YefM_TA_antitoxins"/>
</dbReference>
<reference evidence="3 4" key="1">
    <citation type="journal article" date="2013" name="ISME J.">
        <title>A metabolic model for members of the genus Tetrasphaera involved in enhanced biological phosphorus removal.</title>
        <authorList>
            <person name="Kristiansen R."/>
            <person name="Nguyen H.T.T."/>
            <person name="Saunders A.M."/>
            <person name="Nielsen J.L."/>
            <person name="Wimmer R."/>
            <person name="Le V.Q."/>
            <person name="McIlroy S.J."/>
            <person name="Petrovski S."/>
            <person name="Seviour R.J."/>
            <person name="Calteau A."/>
            <person name="Nielsen K.L."/>
            <person name="Nielsen P.H."/>
        </authorList>
    </citation>
    <scope>NUCLEOTIDE SEQUENCE [LARGE SCALE GENOMIC DNA]</scope>
    <source>
        <strain evidence="3 4">T1-X7</strain>
    </source>
</reference>
<dbReference type="Pfam" id="PF02604">
    <property type="entry name" value="PhdYeFM_antitox"/>
    <property type="match status" value="1"/>
</dbReference>
<dbReference type="PANTHER" id="PTHR35377:SF5">
    <property type="entry name" value="ANTITOXIN VAPB46"/>
    <property type="match status" value="1"/>
</dbReference>
<sequence length="91" mass="9892">MATGGEMTDVGIRELRDGLSRHLAAVRDGHTLTVTDHGRPIARIVPVDVPTRLEELIAAGKVTPARHPRRTLPPAIETAGTVTDLIDEQRR</sequence>
<evidence type="ECO:0000313" key="4">
    <source>
        <dbReference type="Proteomes" id="UP000035721"/>
    </source>
</evidence>
<gene>
    <name evidence="3" type="ORF">BN12_170019</name>
</gene>
<comment type="function">
    <text evidence="2">Antitoxin component of a type II toxin-antitoxin (TA) system.</text>
</comment>
<dbReference type="PANTHER" id="PTHR35377">
    <property type="entry name" value="ANTITOXIN VAPB49-RELATED-RELATED"/>
    <property type="match status" value="1"/>
</dbReference>
<evidence type="ECO:0000256" key="1">
    <source>
        <dbReference type="ARBA" id="ARBA00009981"/>
    </source>
</evidence>
<name>A0A077LU15_9MICO</name>
<organism evidence="3 4">
    <name type="scientific">Nostocoides japonicum T1-X7</name>
    <dbReference type="NCBI Taxonomy" id="1194083"/>
    <lineage>
        <taxon>Bacteria</taxon>
        <taxon>Bacillati</taxon>
        <taxon>Actinomycetota</taxon>
        <taxon>Actinomycetes</taxon>
        <taxon>Micrococcales</taxon>
        <taxon>Intrasporangiaceae</taxon>
        <taxon>Nostocoides</taxon>
    </lineage>
</organism>
<dbReference type="NCBIfam" id="TIGR01552">
    <property type="entry name" value="phd_fam"/>
    <property type="match status" value="1"/>
</dbReference>
<dbReference type="EMBL" id="CAJB01000079">
    <property type="protein sequence ID" value="CCH77168.1"/>
    <property type="molecule type" value="Genomic_DNA"/>
</dbReference>
<dbReference type="STRING" id="1194083.BN12_170019"/>
<dbReference type="Gene3D" id="3.40.1620.10">
    <property type="entry name" value="YefM-like domain"/>
    <property type="match status" value="1"/>
</dbReference>
<dbReference type="GO" id="GO:0097351">
    <property type="term" value="F:toxin sequestering activity"/>
    <property type="evidence" value="ECO:0007669"/>
    <property type="project" value="TreeGrafter"/>
</dbReference>
<proteinExistence type="inferred from homology"/>
<protein>
    <recommendedName>
        <fullName evidence="2">Antitoxin</fullName>
    </recommendedName>
</protein>
<evidence type="ECO:0000313" key="3">
    <source>
        <dbReference type="EMBL" id="CCH77168.1"/>
    </source>
</evidence>
<accession>A0A077LU15</accession>
<dbReference type="InterPro" id="IPR036165">
    <property type="entry name" value="YefM-like_sf"/>
</dbReference>
<evidence type="ECO:0000256" key="2">
    <source>
        <dbReference type="RuleBase" id="RU362080"/>
    </source>
</evidence>
<comment type="caution">
    <text evidence="3">The sequence shown here is derived from an EMBL/GenBank/DDBJ whole genome shotgun (WGS) entry which is preliminary data.</text>
</comment>
<dbReference type="AlphaFoldDB" id="A0A077LU15"/>
<dbReference type="Proteomes" id="UP000035721">
    <property type="component" value="Unassembled WGS sequence"/>
</dbReference>
<dbReference type="InterPro" id="IPR006442">
    <property type="entry name" value="Antitoxin_Phd/YefM"/>
</dbReference>
<comment type="similarity">
    <text evidence="1 2">Belongs to the phD/YefM antitoxin family.</text>
</comment>
<keyword evidence="4" id="KW-1185">Reference proteome</keyword>
<dbReference type="SUPFAM" id="SSF143120">
    <property type="entry name" value="YefM-like"/>
    <property type="match status" value="1"/>
</dbReference>